<dbReference type="Pfam" id="PF16677">
    <property type="entry name" value="GP3_package"/>
    <property type="match status" value="1"/>
</dbReference>
<sequence>MPAGQPPKFETADELQDAIDDYFKNGVKEKEVIIGSIKNQTIATILVPTITGLVLHIGFDSRQSFYDYEKIDKFSYTIKRARTFIEMEYEERLQSGNPTGAIFALKNFNWKDRQEIGIGGEEEGTPLAIKIIRGDGPASNGSL</sequence>
<organism evidence="1">
    <name type="scientific">marine sediment metagenome</name>
    <dbReference type="NCBI Taxonomy" id="412755"/>
    <lineage>
        <taxon>unclassified sequences</taxon>
        <taxon>metagenomes</taxon>
        <taxon>ecological metagenomes</taxon>
    </lineage>
</organism>
<proteinExistence type="predicted"/>
<dbReference type="Gene3D" id="1.10.132.80">
    <property type="match status" value="1"/>
</dbReference>
<dbReference type="InterPro" id="IPR032066">
    <property type="entry name" value="GP3_package"/>
</dbReference>
<comment type="caution">
    <text evidence="1">The sequence shown here is derived from an EMBL/GenBank/DDBJ whole genome shotgun (WGS) entry which is preliminary data.</text>
</comment>
<protein>
    <submittedName>
        <fullName evidence="1">Uncharacterized protein</fullName>
    </submittedName>
</protein>
<dbReference type="AlphaFoldDB" id="A0A0F9W106"/>
<reference evidence="1" key="1">
    <citation type="journal article" date="2015" name="Nature">
        <title>Complex archaea that bridge the gap between prokaryotes and eukaryotes.</title>
        <authorList>
            <person name="Spang A."/>
            <person name="Saw J.H."/>
            <person name="Jorgensen S.L."/>
            <person name="Zaremba-Niedzwiedzka K."/>
            <person name="Martijn J."/>
            <person name="Lind A.E."/>
            <person name="van Eijk R."/>
            <person name="Schleper C."/>
            <person name="Guy L."/>
            <person name="Ettema T.J."/>
        </authorList>
    </citation>
    <scope>NUCLEOTIDE SEQUENCE</scope>
</reference>
<accession>A0A0F9W106</accession>
<gene>
    <name evidence="1" type="ORF">LCGC14_0418190</name>
</gene>
<dbReference type="EMBL" id="LAZR01000377">
    <property type="protein sequence ID" value="KKN71753.1"/>
    <property type="molecule type" value="Genomic_DNA"/>
</dbReference>
<name>A0A0F9W106_9ZZZZ</name>
<evidence type="ECO:0000313" key="1">
    <source>
        <dbReference type="EMBL" id="KKN71753.1"/>
    </source>
</evidence>